<evidence type="ECO:0000313" key="1">
    <source>
        <dbReference type="EMBL" id="KKK78556.1"/>
    </source>
</evidence>
<sequence length="51" mass="5783">MANREVTLKKSLREAQSLEADPNEGSRLQKQIDLLTKEVAYLLKKVREAGI</sequence>
<reference evidence="1" key="1">
    <citation type="journal article" date="2015" name="Nature">
        <title>Complex archaea that bridge the gap between prokaryotes and eukaryotes.</title>
        <authorList>
            <person name="Spang A."/>
            <person name="Saw J.H."/>
            <person name="Jorgensen S.L."/>
            <person name="Zaremba-Niedzwiedzka K."/>
            <person name="Martijn J."/>
            <person name="Lind A.E."/>
            <person name="van Eijk R."/>
            <person name="Schleper C."/>
            <person name="Guy L."/>
            <person name="Ettema T.J."/>
        </authorList>
    </citation>
    <scope>NUCLEOTIDE SEQUENCE</scope>
</reference>
<comment type="caution">
    <text evidence="1">The sequence shown here is derived from an EMBL/GenBank/DDBJ whole genome shotgun (WGS) entry which is preliminary data.</text>
</comment>
<name>A0A0F9B1Z4_9ZZZZ</name>
<organism evidence="1">
    <name type="scientific">marine sediment metagenome</name>
    <dbReference type="NCBI Taxonomy" id="412755"/>
    <lineage>
        <taxon>unclassified sequences</taxon>
        <taxon>metagenomes</taxon>
        <taxon>ecological metagenomes</taxon>
    </lineage>
</organism>
<gene>
    <name evidence="1" type="ORF">LCGC14_2842400</name>
</gene>
<accession>A0A0F9B1Z4</accession>
<dbReference type="EMBL" id="LAZR01054441">
    <property type="protein sequence ID" value="KKK78556.1"/>
    <property type="molecule type" value="Genomic_DNA"/>
</dbReference>
<dbReference type="AlphaFoldDB" id="A0A0F9B1Z4"/>
<protein>
    <submittedName>
        <fullName evidence="1">Uncharacterized protein</fullName>
    </submittedName>
</protein>
<proteinExistence type="predicted"/>